<organism evidence="1 2">
    <name type="scientific">Hibiscus sabdariffa</name>
    <name type="common">roselle</name>
    <dbReference type="NCBI Taxonomy" id="183260"/>
    <lineage>
        <taxon>Eukaryota</taxon>
        <taxon>Viridiplantae</taxon>
        <taxon>Streptophyta</taxon>
        <taxon>Embryophyta</taxon>
        <taxon>Tracheophyta</taxon>
        <taxon>Spermatophyta</taxon>
        <taxon>Magnoliopsida</taxon>
        <taxon>eudicotyledons</taxon>
        <taxon>Gunneridae</taxon>
        <taxon>Pentapetalae</taxon>
        <taxon>rosids</taxon>
        <taxon>malvids</taxon>
        <taxon>Malvales</taxon>
        <taxon>Malvaceae</taxon>
        <taxon>Malvoideae</taxon>
        <taxon>Hibiscus</taxon>
    </lineage>
</organism>
<accession>A0ABR2T337</accession>
<keyword evidence="2" id="KW-1185">Reference proteome</keyword>
<sequence>MLVWVSITRVEPRSGSLDPMTHPVYIALLPTIYILDGGDPRWNLRSPGTAAADDGVSDGADLAVGLFDEWSGFNGERVSEGCDKGAGFGDGELPCGAWFWNSGVRPGSMVKESEMVMEGVALAMVVLWRNLGVYGFGSDGEDFSVG</sequence>
<dbReference type="EMBL" id="JBBPBN010000009">
    <property type="protein sequence ID" value="KAK9031613.1"/>
    <property type="molecule type" value="Genomic_DNA"/>
</dbReference>
<comment type="caution">
    <text evidence="1">The sequence shown here is derived from an EMBL/GenBank/DDBJ whole genome shotgun (WGS) entry which is preliminary data.</text>
</comment>
<reference evidence="1 2" key="1">
    <citation type="journal article" date="2024" name="G3 (Bethesda)">
        <title>Genome assembly of Hibiscus sabdariffa L. provides insights into metabolisms of medicinal natural products.</title>
        <authorList>
            <person name="Kim T."/>
        </authorList>
    </citation>
    <scope>NUCLEOTIDE SEQUENCE [LARGE SCALE GENOMIC DNA]</scope>
    <source>
        <strain evidence="1">TK-2024</strain>
        <tissue evidence="1">Old leaves</tissue>
    </source>
</reference>
<evidence type="ECO:0000313" key="1">
    <source>
        <dbReference type="EMBL" id="KAK9031613.1"/>
    </source>
</evidence>
<protein>
    <submittedName>
        <fullName evidence="1">Uncharacterized protein</fullName>
    </submittedName>
</protein>
<name>A0ABR2T337_9ROSI</name>
<proteinExistence type="predicted"/>
<dbReference type="Proteomes" id="UP001396334">
    <property type="component" value="Unassembled WGS sequence"/>
</dbReference>
<gene>
    <name evidence="1" type="ORF">V6N11_055908</name>
</gene>
<evidence type="ECO:0000313" key="2">
    <source>
        <dbReference type="Proteomes" id="UP001396334"/>
    </source>
</evidence>